<dbReference type="SUPFAM" id="SSF53271">
    <property type="entry name" value="PRTase-like"/>
    <property type="match status" value="1"/>
</dbReference>
<proteinExistence type="predicted"/>
<dbReference type="PANTHER" id="PTHR47505:SF1">
    <property type="entry name" value="DNA UTILIZATION PROTEIN YHGH"/>
    <property type="match status" value="1"/>
</dbReference>
<dbReference type="Proteomes" id="UP001501218">
    <property type="component" value="Unassembled WGS sequence"/>
</dbReference>
<reference evidence="1 2" key="1">
    <citation type="journal article" date="2019" name="Int. J. Syst. Evol. Microbiol.">
        <title>The Global Catalogue of Microorganisms (GCM) 10K type strain sequencing project: providing services to taxonomists for standard genome sequencing and annotation.</title>
        <authorList>
            <consortium name="The Broad Institute Genomics Platform"/>
            <consortium name="The Broad Institute Genome Sequencing Center for Infectious Disease"/>
            <person name="Wu L."/>
            <person name="Ma J."/>
        </authorList>
    </citation>
    <scope>NUCLEOTIDE SEQUENCE [LARGE SCALE GENOMIC DNA]</scope>
    <source>
        <strain evidence="1 2">JCM 16221</strain>
    </source>
</reference>
<gene>
    <name evidence="1" type="ORF">GCM10009854_14820</name>
</gene>
<accession>A0ABN3FWZ3</accession>
<dbReference type="InterPro" id="IPR051910">
    <property type="entry name" value="ComF/GntX_DNA_util-trans"/>
</dbReference>
<evidence type="ECO:0000313" key="1">
    <source>
        <dbReference type="EMBL" id="GAA2339387.1"/>
    </source>
</evidence>
<protein>
    <submittedName>
        <fullName evidence="1">ComF family protein</fullName>
    </submittedName>
</protein>
<keyword evidence="2" id="KW-1185">Reference proteome</keyword>
<name>A0ABN3FWZ3_9PSEU</name>
<organism evidence="1 2">
    <name type="scientific">Saccharopolyspora halophila</name>
    <dbReference type="NCBI Taxonomy" id="405551"/>
    <lineage>
        <taxon>Bacteria</taxon>
        <taxon>Bacillati</taxon>
        <taxon>Actinomycetota</taxon>
        <taxon>Actinomycetes</taxon>
        <taxon>Pseudonocardiales</taxon>
        <taxon>Pseudonocardiaceae</taxon>
        <taxon>Saccharopolyspora</taxon>
    </lineage>
</organism>
<dbReference type="EMBL" id="BAAARA010000003">
    <property type="protein sequence ID" value="GAA2339387.1"/>
    <property type="molecule type" value="Genomic_DNA"/>
</dbReference>
<sequence>MSRAGDCATITGMWLARLSTAVSGLIDLVLPQHCVGCELEGAIWCVECAGRLGGLHRVRRPLLAGAPPVYALGAYRGTARRAVLAYKEAGRRELAAPLARQLCTALRAITAEQGPGDWWLVPAPSRAIASRRRGGAHMSRIARRMATALTGPGPRACVADCLVISPGAADSAGLEPQQRVDNLAGRVLVRADRLPPAGARIVLLDDVVTTAATVASSVAALGGAGREVTAVLVLTATAG</sequence>
<dbReference type="InterPro" id="IPR029057">
    <property type="entry name" value="PRTase-like"/>
</dbReference>
<evidence type="ECO:0000313" key="2">
    <source>
        <dbReference type="Proteomes" id="UP001501218"/>
    </source>
</evidence>
<dbReference type="Gene3D" id="3.40.50.2020">
    <property type="match status" value="1"/>
</dbReference>
<dbReference type="PANTHER" id="PTHR47505">
    <property type="entry name" value="DNA UTILIZATION PROTEIN YHGH"/>
    <property type="match status" value="1"/>
</dbReference>
<comment type="caution">
    <text evidence="1">The sequence shown here is derived from an EMBL/GenBank/DDBJ whole genome shotgun (WGS) entry which is preliminary data.</text>
</comment>